<dbReference type="Pfam" id="PF02080">
    <property type="entry name" value="TrkA_C"/>
    <property type="match status" value="2"/>
</dbReference>
<dbReference type="InterPro" id="IPR006037">
    <property type="entry name" value="RCK_C"/>
</dbReference>
<feature type="domain" description="RCK N-terminal" evidence="2">
    <location>
        <begin position="118"/>
        <end position="234"/>
    </location>
</feature>
<feature type="transmembrane region" description="Helical" evidence="1">
    <location>
        <begin position="78"/>
        <end position="103"/>
    </location>
</feature>
<keyword evidence="1" id="KW-0812">Transmembrane</keyword>
<gene>
    <name evidence="4" type="ORF">GCM10009020_16420</name>
</gene>
<reference evidence="4 5" key="1">
    <citation type="journal article" date="2019" name="Int. J. Syst. Evol. Microbiol.">
        <title>The Global Catalogue of Microorganisms (GCM) 10K type strain sequencing project: providing services to taxonomists for standard genome sequencing and annotation.</title>
        <authorList>
            <consortium name="The Broad Institute Genomics Platform"/>
            <consortium name="The Broad Institute Genome Sequencing Center for Infectious Disease"/>
            <person name="Wu L."/>
            <person name="Ma J."/>
        </authorList>
    </citation>
    <scope>NUCLEOTIDE SEQUENCE [LARGE SCALE GENOMIC DNA]</scope>
    <source>
        <strain evidence="4 5">JCM 16328</strain>
    </source>
</reference>
<evidence type="ECO:0000259" key="2">
    <source>
        <dbReference type="PROSITE" id="PS51201"/>
    </source>
</evidence>
<accession>A0AAV3T9M4</accession>
<dbReference type="GO" id="GO:0006813">
    <property type="term" value="P:potassium ion transport"/>
    <property type="evidence" value="ECO:0007669"/>
    <property type="project" value="InterPro"/>
</dbReference>
<feature type="domain" description="RCK C-terminal" evidence="3">
    <location>
        <begin position="465"/>
        <end position="550"/>
    </location>
</feature>
<keyword evidence="1" id="KW-1133">Transmembrane helix</keyword>
<feature type="transmembrane region" description="Helical" evidence="1">
    <location>
        <begin position="13"/>
        <end position="34"/>
    </location>
</feature>
<sequence length="571" mass="60559">MGRARESDTMTEWLRRAVGSTVAVALIVVGYATLYQFGMAQYEGEVVGFLHAVQVVVEAVTTAGFGGDAPWESAAMNALVVAMNFTGVVLVFLALPVFLVPLMEDALATDVPTATDETGHVVICGHTSISESLRAELEAIDVPYVFVVEDLDHAQALYTDGWPVVVGDPTATTTLDDVNLSEATSLIANVDDEVNASIVLAARQTAPDGRIVSVVEDVDTREYLEYAGADDVIQPRQVLGESLARKATTSLSAELDDAVELGDDLVVAELRIHQGSDIADKTLSQSGIRERYGLNVIGTWHSGEFQPAPNADRHLDENTILVVAGHRSDLADLKSRTITSELKRRGHIVVVGNGLVGRTAATAIRKTGREVVVVDADPDTNPDVLGDARDRETYHKAGIDDAAAVVLALGDDTASVFASLVVEQVAPNVEVIARANEGDNVAKLYRAGSDYVVSLSSVTGRMLATNLLDEEVLTPESQLELIRAEAPDLVGERLGDTDVRAETGATVVAVERGDDVIADLDPEFSFAPGDVLLVAGDDEAIAAFTDLAGVTARERIAPTPRTVEATTEPAE</sequence>
<keyword evidence="1" id="KW-0472">Membrane</keyword>
<comment type="caution">
    <text evidence="4">The sequence shown here is derived from an EMBL/GenBank/DDBJ whole genome shotgun (WGS) entry which is preliminary data.</text>
</comment>
<dbReference type="EMBL" id="BAAADV010000002">
    <property type="protein sequence ID" value="GAA0670832.1"/>
    <property type="molecule type" value="Genomic_DNA"/>
</dbReference>
<dbReference type="Pfam" id="PF02254">
    <property type="entry name" value="TrkA_N"/>
    <property type="match status" value="2"/>
</dbReference>
<dbReference type="InterPro" id="IPR003148">
    <property type="entry name" value="RCK_N"/>
</dbReference>
<dbReference type="Proteomes" id="UP001500420">
    <property type="component" value="Unassembled WGS sequence"/>
</dbReference>
<dbReference type="GO" id="GO:0008324">
    <property type="term" value="F:monoatomic cation transmembrane transporter activity"/>
    <property type="evidence" value="ECO:0007669"/>
    <property type="project" value="InterPro"/>
</dbReference>
<dbReference type="InterPro" id="IPR036721">
    <property type="entry name" value="RCK_C_sf"/>
</dbReference>
<dbReference type="PROSITE" id="PS51202">
    <property type="entry name" value="RCK_C"/>
    <property type="match status" value="2"/>
</dbReference>
<feature type="transmembrane region" description="Helical" evidence="1">
    <location>
        <begin position="46"/>
        <end position="66"/>
    </location>
</feature>
<keyword evidence="5" id="KW-1185">Reference proteome</keyword>
<proteinExistence type="predicted"/>
<evidence type="ECO:0000313" key="4">
    <source>
        <dbReference type="EMBL" id="GAA0670832.1"/>
    </source>
</evidence>
<dbReference type="PANTHER" id="PTHR43833:SF9">
    <property type="entry name" value="POTASSIUM CHANNEL PROTEIN YUGO-RELATED"/>
    <property type="match status" value="1"/>
</dbReference>
<dbReference type="PANTHER" id="PTHR43833">
    <property type="entry name" value="POTASSIUM CHANNEL PROTEIN 2-RELATED-RELATED"/>
    <property type="match status" value="1"/>
</dbReference>
<evidence type="ECO:0000313" key="5">
    <source>
        <dbReference type="Proteomes" id="UP001500420"/>
    </source>
</evidence>
<dbReference type="PROSITE" id="PS51201">
    <property type="entry name" value="RCK_N"/>
    <property type="match status" value="2"/>
</dbReference>
<organism evidence="4 5">
    <name type="scientific">Natronoarchaeum mannanilyticum</name>
    <dbReference type="NCBI Taxonomy" id="926360"/>
    <lineage>
        <taxon>Archaea</taxon>
        <taxon>Methanobacteriati</taxon>
        <taxon>Methanobacteriota</taxon>
        <taxon>Stenosarchaea group</taxon>
        <taxon>Halobacteria</taxon>
        <taxon>Halobacteriales</taxon>
        <taxon>Natronoarchaeaceae</taxon>
    </lineage>
</organism>
<evidence type="ECO:0000256" key="1">
    <source>
        <dbReference type="SAM" id="Phobius"/>
    </source>
</evidence>
<dbReference type="SUPFAM" id="SSF116726">
    <property type="entry name" value="TrkA C-terminal domain-like"/>
    <property type="match status" value="2"/>
</dbReference>
<dbReference type="InterPro" id="IPR050721">
    <property type="entry name" value="Trk_Ktr_HKT_K-transport"/>
</dbReference>
<dbReference type="Gene3D" id="3.30.70.1450">
    <property type="entry name" value="Regulator of K+ conductance, C-terminal domain"/>
    <property type="match status" value="2"/>
</dbReference>
<feature type="domain" description="RCK N-terminal" evidence="2">
    <location>
        <begin position="345"/>
        <end position="453"/>
    </location>
</feature>
<dbReference type="SUPFAM" id="SSF51735">
    <property type="entry name" value="NAD(P)-binding Rossmann-fold domains"/>
    <property type="match status" value="2"/>
</dbReference>
<dbReference type="Gene3D" id="3.40.50.720">
    <property type="entry name" value="NAD(P)-binding Rossmann-like Domain"/>
    <property type="match status" value="2"/>
</dbReference>
<name>A0AAV3T9M4_9EURY</name>
<feature type="domain" description="RCK C-terminal" evidence="3">
    <location>
        <begin position="255"/>
        <end position="339"/>
    </location>
</feature>
<dbReference type="InterPro" id="IPR036291">
    <property type="entry name" value="NAD(P)-bd_dom_sf"/>
</dbReference>
<evidence type="ECO:0000259" key="3">
    <source>
        <dbReference type="PROSITE" id="PS51202"/>
    </source>
</evidence>
<dbReference type="AlphaFoldDB" id="A0AAV3T9M4"/>
<protein>
    <submittedName>
        <fullName evidence="4">NAD-binding protein</fullName>
    </submittedName>
</protein>